<dbReference type="AlphaFoldDB" id="A0A938Y9F2"/>
<protein>
    <submittedName>
        <fullName evidence="4">DUF3662 domain-containing protein</fullName>
    </submittedName>
</protein>
<reference evidence="4" key="1">
    <citation type="submission" date="2021-01" db="EMBL/GenBank/DDBJ databases">
        <title>YIM 132084 draft genome.</title>
        <authorList>
            <person name="An D."/>
        </authorList>
    </citation>
    <scope>NUCLEOTIDE SEQUENCE</scope>
    <source>
        <strain evidence="4">YIM 132084</strain>
    </source>
</reference>
<feature type="compositionally biased region" description="Low complexity" evidence="2">
    <location>
        <begin position="285"/>
        <end position="296"/>
    </location>
</feature>
<evidence type="ECO:0000313" key="5">
    <source>
        <dbReference type="Proteomes" id="UP000663792"/>
    </source>
</evidence>
<feature type="compositionally biased region" description="Low complexity" evidence="2">
    <location>
        <begin position="243"/>
        <end position="258"/>
    </location>
</feature>
<organism evidence="4 5">
    <name type="scientific">Nakamurella leprariae</name>
    <dbReference type="NCBI Taxonomy" id="2803911"/>
    <lineage>
        <taxon>Bacteria</taxon>
        <taxon>Bacillati</taxon>
        <taxon>Actinomycetota</taxon>
        <taxon>Actinomycetes</taxon>
        <taxon>Nakamurellales</taxon>
        <taxon>Nakamurellaceae</taxon>
        <taxon>Nakamurella</taxon>
    </lineage>
</organism>
<dbReference type="CDD" id="cd22668">
    <property type="entry name" value="FHA_FhaA-like"/>
    <property type="match status" value="1"/>
</dbReference>
<dbReference type="Proteomes" id="UP000663792">
    <property type="component" value="Unassembled WGS sequence"/>
</dbReference>
<dbReference type="SMART" id="SM00240">
    <property type="entry name" value="FHA"/>
    <property type="match status" value="1"/>
</dbReference>
<keyword evidence="5" id="KW-1185">Reference proteome</keyword>
<dbReference type="Gene3D" id="2.60.200.20">
    <property type="match status" value="1"/>
</dbReference>
<dbReference type="PROSITE" id="PS50006">
    <property type="entry name" value="FHA_DOMAIN"/>
    <property type="match status" value="1"/>
</dbReference>
<feature type="compositionally biased region" description="Basic and acidic residues" evidence="2">
    <location>
        <begin position="197"/>
        <end position="218"/>
    </location>
</feature>
<keyword evidence="1" id="KW-0597">Phosphoprotein</keyword>
<dbReference type="InterPro" id="IPR050923">
    <property type="entry name" value="Cell_Proc_Reg/RNA_Proc"/>
</dbReference>
<dbReference type="InterPro" id="IPR042287">
    <property type="entry name" value="FhaA_N_sf"/>
</dbReference>
<dbReference type="Pfam" id="PF00498">
    <property type="entry name" value="FHA"/>
    <property type="match status" value="1"/>
</dbReference>
<evidence type="ECO:0000313" key="4">
    <source>
        <dbReference type="EMBL" id="MBM9468481.1"/>
    </source>
</evidence>
<feature type="region of interest" description="Disordered" evidence="2">
    <location>
        <begin position="177"/>
        <end position="357"/>
    </location>
</feature>
<dbReference type="PANTHER" id="PTHR23308">
    <property type="entry name" value="NUCLEAR INHIBITOR OF PROTEIN PHOSPHATASE-1"/>
    <property type="match status" value="1"/>
</dbReference>
<sequence>MTTRTGRTRHAPQPRPPSDVTVTIGPEHGRCGSPAASGTGHSRVGEQEEGAPVRVLQNLERRLQGAVGNTFARLFGGSVQPAEVADALQQEADRHLDRRSARAIAPNHYRVQLGPTDRAGLDGGTGADQDASVATALADMLRDYFTERGWDTFGDVAVTLEESTALHTGQFRISSFVDPDVGRNVPQARPGATPMSEHPDARPGEPRGHAGGDSRPQDDQYGQPQEQPRYEQEPQPPLDEYGRPQYGQQPDQQYGRPPYEQPRYDQPGHGQPQYDQYGQPLYGAPQYDQSGQPQYGQGYGQSGPGQPQYGPGYGQPAYGQPSYQPQYGQPQYGHQQYGQPQYGQQYGQPDPGQYYQPAPDAEAVLYLEDGSNRTHRLQHGSNIIGRGQDAVFRVADTSVSRRHADLWFDGQTAVLHDLGSTNGTSVNGAPVQTWQLADGDVITVGHSTIRFGIHLAHQYPGQSAGR</sequence>
<accession>A0A938Y9F2</accession>
<evidence type="ECO:0000259" key="3">
    <source>
        <dbReference type="PROSITE" id="PS50006"/>
    </source>
</evidence>
<feature type="domain" description="FHA" evidence="3">
    <location>
        <begin position="382"/>
        <end position="431"/>
    </location>
</feature>
<dbReference type="InterPro" id="IPR000253">
    <property type="entry name" value="FHA_dom"/>
</dbReference>
<comment type="caution">
    <text evidence="4">The sequence shown here is derived from an EMBL/GenBank/DDBJ whole genome shotgun (WGS) entry which is preliminary data.</text>
</comment>
<evidence type="ECO:0000256" key="1">
    <source>
        <dbReference type="ARBA" id="ARBA00022553"/>
    </source>
</evidence>
<dbReference type="EMBL" id="JAERWK010000019">
    <property type="protein sequence ID" value="MBM9468481.1"/>
    <property type="molecule type" value="Genomic_DNA"/>
</dbReference>
<feature type="region of interest" description="Disordered" evidence="2">
    <location>
        <begin position="1"/>
        <end position="49"/>
    </location>
</feature>
<evidence type="ECO:0000256" key="2">
    <source>
        <dbReference type="SAM" id="MobiDB-lite"/>
    </source>
</evidence>
<dbReference type="InterPro" id="IPR022128">
    <property type="entry name" value="FhaA_N"/>
</dbReference>
<proteinExistence type="predicted"/>
<name>A0A938Y9F2_9ACTN</name>
<dbReference type="InterPro" id="IPR008984">
    <property type="entry name" value="SMAD_FHA_dom_sf"/>
</dbReference>
<dbReference type="Gene3D" id="3.30.2320.60">
    <property type="entry name" value="FhaA, phosphopeptide-binding domain (DUF3662)"/>
    <property type="match status" value="1"/>
</dbReference>
<gene>
    <name evidence="4" type="ORF">JL106_14445</name>
</gene>
<dbReference type="SUPFAM" id="SSF49879">
    <property type="entry name" value="SMAD/FHA domain"/>
    <property type="match status" value="1"/>
</dbReference>
<feature type="compositionally biased region" description="Basic residues" evidence="2">
    <location>
        <begin position="1"/>
        <end position="12"/>
    </location>
</feature>
<dbReference type="Pfam" id="PF12401">
    <property type="entry name" value="FhaA_N"/>
    <property type="match status" value="1"/>
</dbReference>
<feature type="compositionally biased region" description="Low complexity" evidence="2">
    <location>
        <begin position="304"/>
        <end position="357"/>
    </location>
</feature>